<dbReference type="Pfam" id="PF01464">
    <property type="entry name" value="SLT"/>
    <property type="match status" value="1"/>
</dbReference>
<dbReference type="AlphaFoldDB" id="A0A2U1T3G5"/>
<dbReference type="InterPro" id="IPR023346">
    <property type="entry name" value="Lysozyme-like_dom_sf"/>
</dbReference>
<dbReference type="EMBL" id="QEEX01000001">
    <property type="protein sequence ID" value="PWB98414.1"/>
    <property type="molecule type" value="Genomic_DNA"/>
</dbReference>
<evidence type="ECO:0000259" key="1">
    <source>
        <dbReference type="Pfam" id="PF01464"/>
    </source>
</evidence>
<dbReference type="KEGG" id="salc:C2138_08615"/>
<sequence length="171" mass="17760">MLVSVVAPTTRETAVADSNETRTASADVTQSLTVDASPFQQLGRDSYKALAYVPPVVAATSAGAPAAGVPDPGTAQAIALEMVTARGWGQGEFDCLVALWKKESGWNTFAHNKSSGAYGIPQSLPGSKMASAGADWATNPATQITWGLGYIQGRYSTPCGAWGASQTKGWY</sequence>
<dbReference type="Gene3D" id="1.10.530.10">
    <property type="match status" value="1"/>
</dbReference>
<name>A0A2U1T3G5_9MICO</name>
<accession>A0A2U1T3G5</accession>
<protein>
    <submittedName>
        <fullName evidence="2">Lytic transglycosylase domain-containing protein</fullName>
    </submittedName>
</protein>
<dbReference type="Proteomes" id="UP000244978">
    <property type="component" value="Unassembled WGS sequence"/>
</dbReference>
<evidence type="ECO:0000313" key="3">
    <source>
        <dbReference type="Proteomes" id="UP000244978"/>
    </source>
</evidence>
<dbReference type="SUPFAM" id="SSF53955">
    <property type="entry name" value="Lysozyme-like"/>
    <property type="match status" value="1"/>
</dbReference>
<evidence type="ECO:0000313" key="2">
    <source>
        <dbReference type="EMBL" id="PWB98414.1"/>
    </source>
</evidence>
<proteinExistence type="predicted"/>
<reference evidence="3" key="1">
    <citation type="submission" date="2018-04" db="EMBL/GenBank/DDBJ databases">
        <authorList>
            <person name="Liu S."/>
            <person name="Wang Z."/>
            <person name="Li J."/>
        </authorList>
    </citation>
    <scope>NUCLEOTIDE SEQUENCE [LARGE SCALE GENOMIC DNA]</scope>
    <source>
        <strain evidence="3">S1194</strain>
    </source>
</reference>
<keyword evidence="3" id="KW-1185">Reference proteome</keyword>
<dbReference type="InterPro" id="IPR008258">
    <property type="entry name" value="Transglycosylase_SLT_dom_1"/>
</dbReference>
<dbReference type="OrthoDB" id="9766277at2"/>
<feature type="domain" description="Transglycosylase SLT" evidence="1">
    <location>
        <begin position="94"/>
        <end position="159"/>
    </location>
</feature>
<gene>
    <name evidence="2" type="ORF">DF220_03705</name>
</gene>
<organism evidence="2 3">
    <name type="scientific">Homoserinimonas hongtaonis</name>
    <dbReference type="NCBI Taxonomy" id="2079791"/>
    <lineage>
        <taxon>Bacteria</taxon>
        <taxon>Bacillati</taxon>
        <taxon>Actinomycetota</taxon>
        <taxon>Actinomycetes</taxon>
        <taxon>Micrococcales</taxon>
        <taxon>Microbacteriaceae</taxon>
        <taxon>Homoserinimonas</taxon>
    </lineage>
</organism>
<comment type="caution">
    <text evidence="2">The sequence shown here is derived from an EMBL/GenBank/DDBJ whole genome shotgun (WGS) entry which is preliminary data.</text>
</comment>